<organism evidence="2 3">
    <name type="scientific">Ruegeria marina</name>
    <dbReference type="NCBI Taxonomy" id="639004"/>
    <lineage>
        <taxon>Bacteria</taxon>
        <taxon>Pseudomonadati</taxon>
        <taxon>Pseudomonadota</taxon>
        <taxon>Alphaproteobacteria</taxon>
        <taxon>Rhodobacterales</taxon>
        <taxon>Roseobacteraceae</taxon>
        <taxon>Ruegeria</taxon>
    </lineage>
</organism>
<dbReference type="OrthoDB" id="7876121at2"/>
<evidence type="ECO:0000313" key="3">
    <source>
        <dbReference type="Proteomes" id="UP000199628"/>
    </source>
</evidence>
<dbReference type="AlphaFoldDB" id="A0A1G7D027"/>
<keyword evidence="3" id="KW-1185">Reference proteome</keyword>
<dbReference type="Proteomes" id="UP000199628">
    <property type="component" value="Unassembled WGS sequence"/>
</dbReference>
<accession>A0A1G7D027</accession>
<keyword evidence="1" id="KW-0732">Signal</keyword>
<protein>
    <submittedName>
        <fullName evidence="2">Uncharacterized protein</fullName>
    </submittedName>
</protein>
<dbReference type="EMBL" id="FMZV01000019">
    <property type="protein sequence ID" value="SDE44286.1"/>
    <property type="molecule type" value="Genomic_DNA"/>
</dbReference>
<reference evidence="3" key="1">
    <citation type="submission" date="2016-10" db="EMBL/GenBank/DDBJ databases">
        <authorList>
            <person name="Varghese N."/>
            <person name="Submissions S."/>
        </authorList>
    </citation>
    <scope>NUCLEOTIDE SEQUENCE [LARGE SCALE GENOMIC DNA]</scope>
    <source>
        <strain evidence="3">CGMCC 1.9108</strain>
    </source>
</reference>
<dbReference type="RefSeq" id="WP_143028612.1">
    <property type="nucleotide sequence ID" value="NZ_FMZV01000019.1"/>
</dbReference>
<gene>
    <name evidence="2" type="ORF">SAMN04488239_11963</name>
</gene>
<evidence type="ECO:0000256" key="1">
    <source>
        <dbReference type="SAM" id="SignalP"/>
    </source>
</evidence>
<sequence length="211" mass="22407">MRTANIIWVTLAPTALAIATAFSGMGIAQSVEGPTEFEGVREGGGALSDSALATIPSWTPVNAATTGRIVNALNAAAEFCRAKADRAFALDCMNYEYWKIVETLPETGEYAEVRVALEGVATRMSGLVTRHRDSSPAQTLSRTGIQPKVTTRKINPIVAPAISSSAREAADAIAEAQTLLLRSTGNSDLRRAQFQRIAQAMESGAILLRSL</sequence>
<feature type="signal peptide" evidence="1">
    <location>
        <begin position="1"/>
        <end position="17"/>
    </location>
</feature>
<evidence type="ECO:0000313" key="2">
    <source>
        <dbReference type="EMBL" id="SDE44286.1"/>
    </source>
</evidence>
<name>A0A1G7D027_9RHOB</name>
<feature type="chain" id="PRO_5011597266" evidence="1">
    <location>
        <begin position="18"/>
        <end position="211"/>
    </location>
</feature>
<proteinExistence type="predicted"/>